<proteinExistence type="predicted"/>
<keyword evidence="2" id="KW-1185">Reference proteome</keyword>
<evidence type="ECO:0000313" key="1">
    <source>
        <dbReference type="EMBL" id="KAK8006511.1"/>
    </source>
</evidence>
<accession>A0ABR1RAZ4</accession>
<comment type="caution">
    <text evidence="1">The sequence shown here is derived from an EMBL/GenBank/DDBJ whole genome shotgun (WGS) entry which is preliminary data.</text>
</comment>
<sequence length="85" mass="9661">MSNLDTSHRGFQDRRSLVKATTVIPNHVNCVDHRCRPGNRPLYGQNFPKRGLQYCHSISDGMRRPVIVPALRLRCRHAGDRAGII</sequence>
<evidence type="ECO:0000313" key="2">
    <source>
        <dbReference type="Proteomes" id="UP001396898"/>
    </source>
</evidence>
<name>A0ABR1RAZ4_9PEZI</name>
<dbReference type="Proteomes" id="UP001396898">
    <property type="component" value="Unassembled WGS sequence"/>
</dbReference>
<reference evidence="1 2" key="1">
    <citation type="submission" date="2023-01" db="EMBL/GenBank/DDBJ databases">
        <title>Analysis of 21 Apiospora genomes using comparative genomics revels a genus with tremendous synthesis potential of carbohydrate active enzymes and secondary metabolites.</title>
        <authorList>
            <person name="Sorensen T."/>
        </authorList>
    </citation>
    <scope>NUCLEOTIDE SEQUENCE [LARGE SCALE GENOMIC DNA]</scope>
    <source>
        <strain evidence="1 2">CBS 20057</strain>
    </source>
</reference>
<organism evidence="1 2">
    <name type="scientific">Apiospora marii</name>
    <dbReference type="NCBI Taxonomy" id="335849"/>
    <lineage>
        <taxon>Eukaryota</taxon>
        <taxon>Fungi</taxon>
        <taxon>Dikarya</taxon>
        <taxon>Ascomycota</taxon>
        <taxon>Pezizomycotina</taxon>
        <taxon>Sordariomycetes</taxon>
        <taxon>Xylariomycetidae</taxon>
        <taxon>Amphisphaeriales</taxon>
        <taxon>Apiosporaceae</taxon>
        <taxon>Apiospora</taxon>
    </lineage>
</organism>
<gene>
    <name evidence="1" type="ORF">PG991_012808</name>
</gene>
<protein>
    <submittedName>
        <fullName evidence="1">Uncharacterized protein</fullName>
    </submittedName>
</protein>
<dbReference type="EMBL" id="JAQQWI010000017">
    <property type="protein sequence ID" value="KAK8006511.1"/>
    <property type="molecule type" value="Genomic_DNA"/>
</dbReference>